<evidence type="ECO:0000313" key="4">
    <source>
        <dbReference type="Proteomes" id="UP000722989"/>
    </source>
</evidence>
<keyword evidence="1" id="KW-1133">Transmembrane helix</keyword>
<evidence type="ECO:0000256" key="1">
    <source>
        <dbReference type="SAM" id="Phobius"/>
    </source>
</evidence>
<dbReference type="InterPro" id="IPR019251">
    <property type="entry name" value="DUF2231_TM"/>
</dbReference>
<name>A0ABX0XWK4_9ACTN</name>
<feature type="transmembrane region" description="Helical" evidence="1">
    <location>
        <begin position="42"/>
        <end position="63"/>
    </location>
</feature>
<dbReference type="Proteomes" id="UP000722989">
    <property type="component" value="Unassembled WGS sequence"/>
</dbReference>
<accession>A0ABX0XWK4</accession>
<reference evidence="3 4" key="1">
    <citation type="submission" date="2020-03" db="EMBL/GenBank/DDBJ databases">
        <title>WGS of the type strain of Planosporangium spp.</title>
        <authorList>
            <person name="Thawai C."/>
        </authorList>
    </citation>
    <scope>NUCLEOTIDE SEQUENCE [LARGE SCALE GENOMIC DNA]</scope>
    <source>
        <strain evidence="3 4">TBRC 5610</strain>
    </source>
</reference>
<feature type="transmembrane region" description="Helical" evidence="1">
    <location>
        <begin position="83"/>
        <end position="101"/>
    </location>
</feature>
<keyword evidence="1" id="KW-0812">Transmembrane</keyword>
<dbReference type="RefSeq" id="WP_167925196.1">
    <property type="nucleotide sequence ID" value="NZ_JAATVY010000006.1"/>
</dbReference>
<protein>
    <recommendedName>
        <fullName evidence="2">DUF2231 domain-containing protein</fullName>
    </recommendedName>
</protein>
<feature type="transmembrane region" description="Helical" evidence="1">
    <location>
        <begin position="13"/>
        <end position="35"/>
    </location>
</feature>
<organism evidence="3 4">
    <name type="scientific">Planosporangium thailandense</name>
    <dbReference type="NCBI Taxonomy" id="765197"/>
    <lineage>
        <taxon>Bacteria</taxon>
        <taxon>Bacillati</taxon>
        <taxon>Actinomycetota</taxon>
        <taxon>Actinomycetes</taxon>
        <taxon>Micromonosporales</taxon>
        <taxon>Micromonosporaceae</taxon>
        <taxon>Planosporangium</taxon>
    </lineage>
</organism>
<evidence type="ECO:0000259" key="2">
    <source>
        <dbReference type="Pfam" id="PF09990"/>
    </source>
</evidence>
<comment type="caution">
    <text evidence="3">The sequence shown here is derived from an EMBL/GenBank/DDBJ whole genome shotgun (WGS) entry which is preliminary data.</text>
</comment>
<proteinExistence type="predicted"/>
<sequence length="194" mass="19494">MPDTVNGLPLHPLVVHAVVVLLPLACLGVIAVALRGAWRARYGALVVLLTAVATAAIPVATSSGENLERRVGNPGEHAELGDSLIWFALPLLVVSVALVLLHRRTARAVVSAPASAPVAAPATVGSPVTTSAASGAPAAPAETPAAPTRSPVAIVVAVLAVVIAVATLVQVYRVGDSGARVVWQGTVSSQTGDR</sequence>
<feature type="domain" description="DUF2231" evidence="2">
    <location>
        <begin position="7"/>
        <end position="123"/>
    </location>
</feature>
<keyword evidence="4" id="KW-1185">Reference proteome</keyword>
<dbReference type="Pfam" id="PF09990">
    <property type="entry name" value="DUF2231"/>
    <property type="match status" value="1"/>
</dbReference>
<evidence type="ECO:0000313" key="3">
    <source>
        <dbReference type="EMBL" id="NJC70282.1"/>
    </source>
</evidence>
<dbReference type="EMBL" id="JAATVY010000006">
    <property type="protein sequence ID" value="NJC70282.1"/>
    <property type="molecule type" value="Genomic_DNA"/>
</dbReference>
<keyword evidence="1" id="KW-0472">Membrane</keyword>
<feature type="transmembrane region" description="Helical" evidence="1">
    <location>
        <begin position="152"/>
        <end position="172"/>
    </location>
</feature>
<gene>
    <name evidence="3" type="ORF">HC031_11250</name>
</gene>